<evidence type="ECO:0000256" key="6">
    <source>
        <dbReference type="ARBA" id="ARBA00022989"/>
    </source>
</evidence>
<evidence type="ECO:0000313" key="9">
    <source>
        <dbReference type="EMBL" id="MQM72124.1"/>
    </source>
</evidence>
<evidence type="ECO:0000256" key="3">
    <source>
        <dbReference type="ARBA" id="ARBA00022448"/>
    </source>
</evidence>
<keyword evidence="4 8" id="KW-1003">Cell membrane</keyword>
<feature type="transmembrane region" description="Helical" evidence="8">
    <location>
        <begin position="31"/>
        <end position="52"/>
    </location>
</feature>
<feature type="transmembrane region" description="Helical" evidence="8">
    <location>
        <begin position="218"/>
        <end position="235"/>
    </location>
</feature>
<reference evidence="9" key="1">
    <citation type="journal article" date="2020" name="Appl. Environ. Microbiol.">
        <title>Medium-Chain Fatty Acid Synthesis by 'Candidatus Weimeria bifida' gen. nov., sp. nov., and 'Candidatus Pseudoramibacter fermentans' sp. nov.</title>
        <authorList>
            <person name="Scarborough M.J."/>
            <person name="Myers K.S."/>
            <person name="Donohue T.J."/>
            <person name="Noguera D.R."/>
        </authorList>
    </citation>
    <scope>NUCLEOTIDE SEQUENCE</scope>
    <source>
        <strain evidence="9">EUB1.1</strain>
    </source>
</reference>
<feature type="transmembrane region" description="Helical" evidence="8">
    <location>
        <begin position="428"/>
        <end position="447"/>
    </location>
</feature>
<dbReference type="PANTHER" id="PTHR30003:SF0">
    <property type="entry name" value="GLYCOLATE PERMEASE GLCA-RELATED"/>
    <property type="match status" value="1"/>
</dbReference>
<accession>A0A6L5GPI0</accession>
<feature type="transmembrane region" description="Helical" evidence="8">
    <location>
        <begin position="64"/>
        <end position="84"/>
    </location>
</feature>
<dbReference type="EMBL" id="VOGB01000003">
    <property type="protein sequence ID" value="MQM72124.1"/>
    <property type="molecule type" value="Genomic_DNA"/>
</dbReference>
<keyword evidence="10" id="KW-1185">Reference proteome</keyword>
<organism evidence="9 10">
    <name type="scientific">Candidatus Pseudoramibacter fermentans</name>
    <dbReference type="NCBI Taxonomy" id="2594427"/>
    <lineage>
        <taxon>Bacteria</taxon>
        <taxon>Bacillati</taxon>
        <taxon>Bacillota</taxon>
        <taxon>Clostridia</taxon>
        <taxon>Eubacteriales</taxon>
        <taxon>Eubacteriaceae</taxon>
        <taxon>Pseudoramibacter</taxon>
    </lineage>
</organism>
<feature type="transmembrane region" description="Helical" evidence="8">
    <location>
        <begin position="468"/>
        <end position="490"/>
    </location>
</feature>
<keyword evidence="7 8" id="KW-0472">Membrane</keyword>
<dbReference type="GO" id="GO:0015295">
    <property type="term" value="F:solute:proton symporter activity"/>
    <property type="evidence" value="ECO:0007669"/>
    <property type="project" value="TreeGrafter"/>
</dbReference>
<evidence type="ECO:0000256" key="1">
    <source>
        <dbReference type="ARBA" id="ARBA00004651"/>
    </source>
</evidence>
<dbReference type="InterPro" id="IPR003804">
    <property type="entry name" value="Lactate_perm"/>
</dbReference>
<keyword evidence="6 8" id="KW-1133">Transmembrane helix</keyword>
<evidence type="ECO:0000256" key="8">
    <source>
        <dbReference type="RuleBase" id="RU365092"/>
    </source>
</evidence>
<feature type="transmembrane region" description="Helical" evidence="8">
    <location>
        <begin position="296"/>
        <end position="316"/>
    </location>
</feature>
<feature type="transmembrane region" description="Helical" evidence="8">
    <location>
        <begin position="241"/>
        <end position="261"/>
    </location>
</feature>
<feature type="transmembrane region" description="Helical" evidence="8">
    <location>
        <begin position="7"/>
        <end position="25"/>
    </location>
</feature>
<comment type="subcellular location">
    <subcellularLocation>
        <location evidence="1 8">Cell membrane</location>
        <topology evidence="1 8">Multi-pass membrane protein</topology>
    </subcellularLocation>
</comment>
<protein>
    <recommendedName>
        <fullName evidence="8">L-lactate permease</fullName>
    </recommendedName>
</protein>
<name>A0A6L5GPI0_9FIRM</name>
<dbReference type="Pfam" id="PF02652">
    <property type="entry name" value="Lactate_perm"/>
    <property type="match status" value="1"/>
</dbReference>
<comment type="function">
    <text evidence="8">Uptake of L-lactate across the membrane. Can also transport D-lactate and glycolate.</text>
</comment>
<keyword evidence="5 8" id="KW-0812">Transmembrane</keyword>
<gene>
    <name evidence="9" type="ORF">FRC53_01570</name>
</gene>
<proteinExistence type="inferred from homology"/>
<evidence type="ECO:0000256" key="5">
    <source>
        <dbReference type="ARBA" id="ARBA00022692"/>
    </source>
</evidence>
<dbReference type="PANTHER" id="PTHR30003">
    <property type="entry name" value="L-LACTATE PERMEASE"/>
    <property type="match status" value="1"/>
</dbReference>
<keyword evidence="3 8" id="KW-0813">Transport</keyword>
<comment type="similarity">
    <text evidence="2 8">Belongs to the lactate permease family.</text>
</comment>
<dbReference type="GO" id="GO:0015129">
    <property type="term" value="F:lactate transmembrane transporter activity"/>
    <property type="evidence" value="ECO:0007669"/>
    <property type="project" value="UniProtKB-UniRule"/>
</dbReference>
<feature type="transmembrane region" description="Helical" evidence="8">
    <location>
        <begin position="515"/>
        <end position="535"/>
    </location>
</feature>
<dbReference type="AlphaFoldDB" id="A0A6L5GPI0"/>
<feature type="transmembrane region" description="Helical" evidence="8">
    <location>
        <begin position="119"/>
        <end position="138"/>
    </location>
</feature>
<feature type="transmembrane region" description="Helical" evidence="8">
    <location>
        <begin position="351"/>
        <end position="373"/>
    </location>
</feature>
<sequence length="536" mass="56246">MHIPVNFLTWAMAFLPIVVLIVLMVKCHWGAAEASAVGVVITVITGFVFYRANIGLVASEMAKGVWDAVIILLIIWAAILLYHVGDEAGAYGVIRDGMQRLLPNELLQILAMGWVFESFLQGITGFGVPVAVGAPLLIGIGVGPVWAVIIPLICQAWGNTFGTLAAAWDALANFGGLTAGTPLYWKTAFWAALFLWIWDVATGFIVCWFYGKGKAVKKGFAAVLILSTIQGGGEFLLSQVNTTLCCFFPSLISLAAIFLLGRMKTYSEPWRIDDSPIMNRKAAKTETAALPKGMTLVHAFIPYVFLSAVTLIVLLVPPVHQAASAFTVGLSFPKEVTGYGYTTAAVSAYSAFAPLSHASFFLFLSAVVGLVYYKHKGWIQAGGTGRVFSGSIAMTMPSGIAVVGLVIMSKVMGGTGQTIVLAEGISGVLGTAYVALSPFVGLLGTFMTASNMSSNILFGNFQMTSAKLLHVSPALVLGAQTAGASIGAAISPSKIILGTTTAGILGKEGEVLKKVMPVAIPAAVVVGVLSLIGVLL</sequence>
<feature type="transmembrane region" description="Helical" evidence="8">
    <location>
        <begin position="145"/>
        <end position="168"/>
    </location>
</feature>
<dbReference type="Proteomes" id="UP000473648">
    <property type="component" value="Unassembled WGS sequence"/>
</dbReference>
<evidence type="ECO:0000256" key="2">
    <source>
        <dbReference type="ARBA" id="ARBA00010100"/>
    </source>
</evidence>
<feature type="transmembrane region" description="Helical" evidence="8">
    <location>
        <begin position="188"/>
        <end position="211"/>
    </location>
</feature>
<evidence type="ECO:0000313" key="10">
    <source>
        <dbReference type="Proteomes" id="UP000473648"/>
    </source>
</evidence>
<comment type="caution">
    <text evidence="9">The sequence shown here is derived from an EMBL/GenBank/DDBJ whole genome shotgun (WGS) entry which is preliminary data.</text>
</comment>
<feature type="transmembrane region" description="Helical" evidence="8">
    <location>
        <begin position="385"/>
        <end position="408"/>
    </location>
</feature>
<dbReference type="GO" id="GO:0005886">
    <property type="term" value="C:plasma membrane"/>
    <property type="evidence" value="ECO:0007669"/>
    <property type="project" value="UniProtKB-SubCell"/>
</dbReference>
<evidence type="ECO:0000256" key="7">
    <source>
        <dbReference type="ARBA" id="ARBA00023136"/>
    </source>
</evidence>
<evidence type="ECO:0000256" key="4">
    <source>
        <dbReference type="ARBA" id="ARBA00022475"/>
    </source>
</evidence>